<protein>
    <submittedName>
        <fullName evidence="2">Uncharacterized protein</fullName>
    </submittedName>
</protein>
<comment type="caution">
    <text evidence="2">The sequence shown here is derived from an EMBL/GenBank/DDBJ whole genome shotgun (WGS) entry which is preliminary data.</text>
</comment>
<keyword evidence="3" id="KW-1185">Reference proteome</keyword>
<feature type="region of interest" description="Disordered" evidence="1">
    <location>
        <begin position="462"/>
        <end position="481"/>
    </location>
</feature>
<dbReference type="OrthoDB" id="760005at2759"/>
<dbReference type="PANTHER" id="PTHR33781">
    <property type="entry name" value="PROTEIN PHYTOCHROME KINASE SUBSTRATE 1-RELATED"/>
    <property type="match status" value="1"/>
</dbReference>
<feature type="compositionally biased region" description="Polar residues" evidence="1">
    <location>
        <begin position="128"/>
        <end position="138"/>
    </location>
</feature>
<dbReference type="EMBL" id="NMUH01002207">
    <property type="protein sequence ID" value="MQL98563.1"/>
    <property type="molecule type" value="Genomic_DNA"/>
</dbReference>
<gene>
    <name evidence="2" type="ORF">Taro_031277</name>
</gene>
<feature type="region of interest" description="Disordered" evidence="1">
    <location>
        <begin position="122"/>
        <end position="166"/>
    </location>
</feature>
<dbReference type="Proteomes" id="UP000652761">
    <property type="component" value="Unassembled WGS sequence"/>
</dbReference>
<name>A0A843W2P2_COLES</name>
<dbReference type="GO" id="GO:0009638">
    <property type="term" value="P:phototropism"/>
    <property type="evidence" value="ECO:0007669"/>
    <property type="project" value="InterPro"/>
</dbReference>
<dbReference type="PANTHER" id="PTHR33781:SF4">
    <property type="entry name" value="PROTEIN PHYTOCHROME KINASE SUBSTRATE 1"/>
    <property type="match status" value="1"/>
</dbReference>
<accession>A0A843W2P2</accession>
<evidence type="ECO:0000313" key="3">
    <source>
        <dbReference type="Proteomes" id="UP000652761"/>
    </source>
</evidence>
<proteinExistence type="predicted"/>
<feature type="compositionally biased region" description="Basic and acidic residues" evidence="1">
    <location>
        <begin position="144"/>
        <end position="154"/>
    </location>
</feature>
<dbReference type="AlphaFoldDB" id="A0A843W2P2"/>
<evidence type="ECO:0000256" key="1">
    <source>
        <dbReference type="SAM" id="MobiDB-lite"/>
    </source>
</evidence>
<sequence>MATVTVASSNPSFSHTFFTLDDNLPGPGRPREASFSSYLSAADESFSLRLSGEFTDHRNTNSVQVTLGSGRKKVAAKDDELDVFGAEKYFNGVMDSEEVEIKSEKTWKESPLKEPVEPILTSRRTRLGTPSTCSEASGNSRSRLLRDARRERSRNNPPRPHPAGKKFLGIFPCSCSDGLSVEVDKDKKGSDGGGFTVSRRLGPEQAARQEFWCNEETLWRRGAGTGSGFITRREDYFSFPPVLNAVRVGNSTVGPKMLQEDQKLARVSPMDVFGAPFLGKEELATSLRRSLTIMNPFSGGGGRGGTRVDDDVCSDASSDLFEIESLSTGTFPLGGAGGTSTSTTCYEPSEASIEWSVVTASAANFSLASDGEVSPPKARRQDGRHHQQRSGGGLLLGCGSAKAVNVVPTAYRAQEFKAEVAQQQRQHHKSMDAVMAPEIRYYAETPRSVDFEHGRAAHVLAPRGIPRPAPPHSPRLQLPLL</sequence>
<evidence type="ECO:0000313" key="2">
    <source>
        <dbReference type="EMBL" id="MQL98563.1"/>
    </source>
</evidence>
<reference evidence="2" key="1">
    <citation type="submission" date="2017-07" db="EMBL/GenBank/DDBJ databases">
        <title>Taro Niue Genome Assembly and Annotation.</title>
        <authorList>
            <person name="Atibalentja N."/>
            <person name="Keating K."/>
            <person name="Fields C.J."/>
        </authorList>
    </citation>
    <scope>NUCLEOTIDE SEQUENCE</scope>
    <source>
        <strain evidence="2">Niue_2</strain>
        <tissue evidence="2">Leaf</tissue>
    </source>
</reference>
<feature type="region of interest" description="Disordered" evidence="1">
    <location>
        <begin position="368"/>
        <end position="394"/>
    </location>
</feature>
<dbReference type="InterPro" id="IPR039615">
    <property type="entry name" value="PKS"/>
</dbReference>
<organism evidence="2 3">
    <name type="scientific">Colocasia esculenta</name>
    <name type="common">Wild taro</name>
    <name type="synonym">Arum esculentum</name>
    <dbReference type="NCBI Taxonomy" id="4460"/>
    <lineage>
        <taxon>Eukaryota</taxon>
        <taxon>Viridiplantae</taxon>
        <taxon>Streptophyta</taxon>
        <taxon>Embryophyta</taxon>
        <taxon>Tracheophyta</taxon>
        <taxon>Spermatophyta</taxon>
        <taxon>Magnoliopsida</taxon>
        <taxon>Liliopsida</taxon>
        <taxon>Araceae</taxon>
        <taxon>Aroideae</taxon>
        <taxon>Colocasieae</taxon>
        <taxon>Colocasia</taxon>
    </lineage>
</organism>